<gene>
    <name evidence="2" type="ORF">JOQ06_020752</name>
</gene>
<evidence type="ECO:0000256" key="1">
    <source>
        <dbReference type="SAM" id="MobiDB-lite"/>
    </source>
</evidence>
<dbReference type="Proteomes" id="UP001219934">
    <property type="component" value="Unassembled WGS sequence"/>
</dbReference>
<reference evidence="2" key="1">
    <citation type="submission" date="2022-11" db="EMBL/GenBank/DDBJ databases">
        <title>Chromosome-level genome of Pogonophryne albipinna.</title>
        <authorList>
            <person name="Jo E."/>
        </authorList>
    </citation>
    <scope>NUCLEOTIDE SEQUENCE</scope>
    <source>
        <strain evidence="2">SGF0006</strain>
        <tissue evidence="2">Muscle</tissue>
    </source>
</reference>
<proteinExistence type="predicted"/>
<keyword evidence="3" id="KW-1185">Reference proteome</keyword>
<evidence type="ECO:0000313" key="2">
    <source>
        <dbReference type="EMBL" id="KAJ4949235.1"/>
    </source>
</evidence>
<evidence type="ECO:0000313" key="3">
    <source>
        <dbReference type="Proteomes" id="UP001219934"/>
    </source>
</evidence>
<accession>A0AAD6FUT9</accession>
<feature type="non-terminal residue" evidence="2">
    <location>
        <position position="1"/>
    </location>
</feature>
<name>A0AAD6FUT9_9TELE</name>
<feature type="region of interest" description="Disordered" evidence="1">
    <location>
        <begin position="1"/>
        <end position="26"/>
    </location>
</feature>
<dbReference type="AlphaFoldDB" id="A0AAD6FUT9"/>
<protein>
    <submittedName>
        <fullName evidence="2">Uncharacterized protein</fullName>
    </submittedName>
</protein>
<sequence length="123" mass="13794">MNNTAERAVAGQRSHPLPPDGHKTNALLRDSMWPGLVCQQDLPKGTSLAWNNTHEDLGRYGGGFLLAIKEMTTDLDRHARHDISPDQEEKNQRTETLATLYPNREHLFRLYAVAERPGVSHAA</sequence>
<organism evidence="2 3">
    <name type="scientific">Pogonophryne albipinna</name>
    <dbReference type="NCBI Taxonomy" id="1090488"/>
    <lineage>
        <taxon>Eukaryota</taxon>
        <taxon>Metazoa</taxon>
        <taxon>Chordata</taxon>
        <taxon>Craniata</taxon>
        <taxon>Vertebrata</taxon>
        <taxon>Euteleostomi</taxon>
        <taxon>Actinopterygii</taxon>
        <taxon>Neopterygii</taxon>
        <taxon>Teleostei</taxon>
        <taxon>Neoteleostei</taxon>
        <taxon>Acanthomorphata</taxon>
        <taxon>Eupercaria</taxon>
        <taxon>Perciformes</taxon>
        <taxon>Notothenioidei</taxon>
        <taxon>Pogonophryne</taxon>
    </lineage>
</organism>
<dbReference type="EMBL" id="JAPTMU010000001">
    <property type="protein sequence ID" value="KAJ4949235.1"/>
    <property type="molecule type" value="Genomic_DNA"/>
</dbReference>
<comment type="caution">
    <text evidence="2">The sequence shown here is derived from an EMBL/GenBank/DDBJ whole genome shotgun (WGS) entry which is preliminary data.</text>
</comment>